<evidence type="ECO:0000256" key="2">
    <source>
        <dbReference type="ARBA" id="ARBA00023125"/>
    </source>
</evidence>
<dbReference type="SUPFAM" id="SSF56712">
    <property type="entry name" value="Prokaryotic type I DNA topoisomerase"/>
    <property type="match status" value="1"/>
</dbReference>
<dbReference type="InterPro" id="IPR013825">
    <property type="entry name" value="Topo_IA_cen_sub2"/>
</dbReference>
<feature type="domain" description="Topo IA-type catalytic" evidence="4">
    <location>
        <begin position="1"/>
        <end position="265"/>
    </location>
</feature>
<evidence type="ECO:0000259" key="4">
    <source>
        <dbReference type="PROSITE" id="PS52039"/>
    </source>
</evidence>
<dbReference type="GO" id="GO:0003677">
    <property type="term" value="F:DNA binding"/>
    <property type="evidence" value="ECO:0007669"/>
    <property type="project" value="UniProtKB-KW"/>
</dbReference>
<dbReference type="CDD" id="cd00186">
    <property type="entry name" value="TOP1Ac"/>
    <property type="match status" value="1"/>
</dbReference>
<proteinExistence type="predicted"/>
<reference evidence="5" key="1">
    <citation type="submission" date="2020-04" db="EMBL/GenBank/DDBJ databases">
        <authorList>
            <person name="Zhang T."/>
        </authorList>
    </citation>
    <scope>NUCLEOTIDE SEQUENCE</scope>
    <source>
        <strain evidence="5">HKST-UBA12</strain>
    </source>
</reference>
<evidence type="ECO:0000313" key="6">
    <source>
        <dbReference type="Proteomes" id="UP000760819"/>
    </source>
</evidence>
<dbReference type="SUPFAM" id="SSF57783">
    <property type="entry name" value="Zinc beta-ribbon"/>
    <property type="match status" value="1"/>
</dbReference>
<dbReference type="Pfam" id="PF01396">
    <property type="entry name" value="Zn_ribbon_Top1"/>
    <property type="match status" value="1"/>
</dbReference>
<comment type="caution">
    <text evidence="5">The sequence shown here is derived from an EMBL/GenBank/DDBJ whole genome shotgun (WGS) entry which is preliminary data.</text>
</comment>
<evidence type="ECO:0000256" key="3">
    <source>
        <dbReference type="ARBA" id="ARBA00023235"/>
    </source>
</evidence>
<dbReference type="SMART" id="SM00437">
    <property type="entry name" value="TOP1Ac"/>
    <property type="match status" value="1"/>
</dbReference>
<keyword evidence="3" id="KW-0413">Isomerase</keyword>
<dbReference type="PANTHER" id="PTHR42785">
    <property type="entry name" value="DNA TOPOISOMERASE, TYPE IA, CORE"/>
    <property type="match status" value="1"/>
</dbReference>
<dbReference type="Proteomes" id="UP000760819">
    <property type="component" value="Unassembled WGS sequence"/>
</dbReference>
<dbReference type="Gene3D" id="2.70.20.10">
    <property type="entry name" value="Topoisomerase I, domain 3"/>
    <property type="match status" value="1"/>
</dbReference>
<accession>A0A955I7T4</accession>
<protein>
    <submittedName>
        <fullName evidence="5">Topoisomerase DNA-binding C4 zinc finger domain-containing protein</fullName>
    </submittedName>
</protein>
<keyword evidence="1" id="KW-0799">Topoisomerase</keyword>
<feature type="non-terminal residue" evidence="5">
    <location>
        <position position="1"/>
    </location>
</feature>
<feature type="non-terminal residue" evidence="5">
    <location>
        <position position="414"/>
    </location>
</feature>
<dbReference type="InterPro" id="IPR000380">
    <property type="entry name" value="Topo_IA"/>
</dbReference>
<dbReference type="PROSITE" id="PS52039">
    <property type="entry name" value="TOPO_IA_2"/>
    <property type="match status" value="1"/>
</dbReference>
<dbReference type="Gene3D" id="1.10.460.10">
    <property type="entry name" value="Topoisomerase I, domain 2"/>
    <property type="match status" value="1"/>
</dbReference>
<dbReference type="InterPro" id="IPR013826">
    <property type="entry name" value="Topo_IA_cen_sub3"/>
</dbReference>
<dbReference type="AlphaFoldDB" id="A0A955I7T4"/>
<dbReference type="GO" id="GO:0005694">
    <property type="term" value="C:chromosome"/>
    <property type="evidence" value="ECO:0007669"/>
    <property type="project" value="InterPro"/>
</dbReference>
<dbReference type="InterPro" id="IPR013824">
    <property type="entry name" value="Topo_IA_cen_sub1"/>
</dbReference>
<evidence type="ECO:0000313" key="5">
    <source>
        <dbReference type="EMBL" id="MCA9379467.1"/>
    </source>
</evidence>
<reference evidence="5" key="2">
    <citation type="journal article" date="2021" name="Microbiome">
        <title>Successional dynamics and alternative stable states in a saline activated sludge microbial community over 9 years.</title>
        <authorList>
            <person name="Wang Y."/>
            <person name="Ye J."/>
            <person name="Ju F."/>
            <person name="Liu L."/>
            <person name="Boyd J.A."/>
            <person name="Deng Y."/>
            <person name="Parks D.H."/>
            <person name="Jiang X."/>
            <person name="Yin X."/>
            <person name="Woodcroft B.J."/>
            <person name="Tyson G.W."/>
            <person name="Hugenholtz P."/>
            <person name="Polz M.F."/>
            <person name="Zhang T."/>
        </authorList>
    </citation>
    <scope>NUCLEOTIDE SEQUENCE</scope>
    <source>
        <strain evidence="5">HKST-UBA12</strain>
    </source>
</reference>
<dbReference type="PRINTS" id="PR00417">
    <property type="entry name" value="PRTPISMRASEI"/>
</dbReference>
<organism evidence="5 6">
    <name type="scientific">Candidatus Dojkabacteria bacterium</name>
    <dbReference type="NCBI Taxonomy" id="2099670"/>
    <lineage>
        <taxon>Bacteria</taxon>
        <taxon>Candidatus Dojkabacteria</taxon>
    </lineage>
</organism>
<dbReference type="InterPro" id="IPR013497">
    <property type="entry name" value="Topo_IA_cen"/>
</dbReference>
<dbReference type="Pfam" id="PF01131">
    <property type="entry name" value="Topoisom_bac"/>
    <property type="match status" value="1"/>
</dbReference>
<dbReference type="EMBL" id="JAGQLI010000195">
    <property type="protein sequence ID" value="MCA9379467.1"/>
    <property type="molecule type" value="Genomic_DNA"/>
</dbReference>
<dbReference type="GO" id="GO:0003917">
    <property type="term" value="F:DNA topoisomerase type I (single strand cut, ATP-independent) activity"/>
    <property type="evidence" value="ECO:0007669"/>
    <property type="project" value="InterPro"/>
</dbReference>
<dbReference type="InterPro" id="IPR003602">
    <property type="entry name" value="Topo_IA_DNA-bd_dom"/>
</dbReference>
<dbReference type="PANTHER" id="PTHR42785:SF1">
    <property type="entry name" value="DNA TOPOISOMERASE"/>
    <property type="match status" value="1"/>
</dbReference>
<name>A0A955I7T4_9BACT</name>
<evidence type="ECO:0000256" key="1">
    <source>
        <dbReference type="ARBA" id="ARBA00023029"/>
    </source>
</evidence>
<dbReference type="InterPro" id="IPR013498">
    <property type="entry name" value="Topo_IA_Znf"/>
</dbReference>
<dbReference type="InterPro" id="IPR023405">
    <property type="entry name" value="Topo_IA_core_domain"/>
</dbReference>
<dbReference type="Gene3D" id="3.30.65.10">
    <property type="entry name" value="Bacterial Topoisomerase I, domain 1"/>
    <property type="match status" value="1"/>
</dbReference>
<sequence>DIGGETVGLITYMRTDSLHMASQAVAAARKHIEKSIGKEYLPDKPIFYKTKQKVAQEAHEAIRPTDFTADAGKLGLSGDQERLYSLIRARALASQMNPAILDVNSVQVTADKYILQATAKAVVFAGYLKVYPEKVSESELPKLAEGQIVYPKYIACDQHFTQPPARFSEASLIKELERLGIGRPSTYAPIIHTIQARQYVEKLGSYFTPTDTGRVVTDLLVNHFGDIVDVGFTAEMEDHLDEIANGELDWQQMLRKFYDPFAKNLDQQEEKIKRADYTVLADAPADIKCPDCGGKMQVKLGRYGRFYSCAKFPDCKGMRSISGETEEDIAAKVKDKEFKEMYLDAPKTDDGRDYVLKSGRFGEFWAHPDYPKVKDARPLELQPDKLEELYGKPPRTDDNRPYLLKSGRFGKFWA</sequence>
<dbReference type="Gene3D" id="1.10.290.10">
    <property type="entry name" value="Topoisomerase I, domain 4"/>
    <property type="match status" value="1"/>
</dbReference>
<dbReference type="GO" id="GO:0006265">
    <property type="term" value="P:DNA topological change"/>
    <property type="evidence" value="ECO:0007669"/>
    <property type="project" value="InterPro"/>
</dbReference>
<gene>
    <name evidence="5" type="ORF">KC640_03495</name>
</gene>
<keyword evidence="2 5" id="KW-0238">DNA-binding</keyword>